<keyword evidence="5" id="KW-0503">Monooxygenase</keyword>
<keyword evidence="8" id="KW-1185">Reference proteome</keyword>
<dbReference type="AlphaFoldDB" id="A0A9Q0GN06"/>
<accession>A0A9Q0GN06</accession>
<evidence type="ECO:0000256" key="3">
    <source>
        <dbReference type="ARBA" id="ARBA00022827"/>
    </source>
</evidence>
<feature type="region of interest" description="Disordered" evidence="6">
    <location>
        <begin position="79"/>
        <end position="131"/>
    </location>
</feature>
<dbReference type="Gene3D" id="3.50.50.60">
    <property type="entry name" value="FAD/NAD(P)-binding domain"/>
    <property type="match status" value="2"/>
</dbReference>
<organism evidence="7 8">
    <name type="scientific">Protea cynaroides</name>
    <dbReference type="NCBI Taxonomy" id="273540"/>
    <lineage>
        <taxon>Eukaryota</taxon>
        <taxon>Viridiplantae</taxon>
        <taxon>Streptophyta</taxon>
        <taxon>Embryophyta</taxon>
        <taxon>Tracheophyta</taxon>
        <taxon>Spermatophyta</taxon>
        <taxon>Magnoliopsida</taxon>
        <taxon>Proteales</taxon>
        <taxon>Proteaceae</taxon>
        <taxon>Protea</taxon>
    </lineage>
</organism>
<dbReference type="PANTHER" id="PTHR23023">
    <property type="entry name" value="DIMETHYLANILINE MONOOXYGENASE"/>
    <property type="match status" value="1"/>
</dbReference>
<dbReference type="Pfam" id="PF00743">
    <property type="entry name" value="FMO-like"/>
    <property type="match status" value="1"/>
</dbReference>
<dbReference type="EMBL" id="JAMYWD010000012">
    <property type="protein sequence ID" value="KAJ4950871.1"/>
    <property type="molecule type" value="Genomic_DNA"/>
</dbReference>
<evidence type="ECO:0000256" key="6">
    <source>
        <dbReference type="SAM" id="MobiDB-lite"/>
    </source>
</evidence>
<dbReference type="InterPro" id="IPR050346">
    <property type="entry name" value="FMO-like"/>
</dbReference>
<keyword evidence="2 5" id="KW-0285">Flavoprotein</keyword>
<evidence type="ECO:0000256" key="2">
    <source>
        <dbReference type="ARBA" id="ARBA00022630"/>
    </source>
</evidence>
<dbReference type="InterPro" id="IPR036188">
    <property type="entry name" value="FAD/NAD-bd_sf"/>
</dbReference>
<dbReference type="EC" id="1.-.-.-" evidence="5"/>
<comment type="similarity">
    <text evidence="1 5">Belongs to the FMO family.</text>
</comment>
<proteinExistence type="inferred from homology"/>
<evidence type="ECO:0000256" key="5">
    <source>
        <dbReference type="RuleBase" id="RU361177"/>
    </source>
</evidence>
<evidence type="ECO:0000313" key="8">
    <source>
        <dbReference type="Proteomes" id="UP001141806"/>
    </source>
</evidence>
<feature type="compositionally biased region" description="Polar residues" evidence="6">
    <location>
        <begin position="106"/>
        <end position="123"/>
    </location>
</feature>
<sequence length="317" mass="35137">MMVTGVMRDDGCEVSTSEGLDGDCWCLHGGGALYKLWEVEYCKSVEEVAWMGGMGCSTGRLTVDASRVQLITSVTPFDNEQNLQSMSENASSGPLEPRIDNMDGPLSTTSQHNSNLLLSNTEDASPGPPGFSLDTIDGTVSTSHHMVTRGPDGQTMHHGDKDTSLASSSVLAEFEDGTKLDVDVVFLATGFDGKRKLMALLPETFRSIVDDHSGIMPLYRGTIHPLIPHMVFIGYIDNVSMLHIAEMRFKWLVRLIEDQFKFPSVGKMLEQTTKEIKIMKKTTKFYKRICISTFNISHNGEIRAEMDWSSWRKIIGS</sequence>
<dbReference type="InterPro" id="IPR020946">
    <property type="entry name" value="Flavin_mOase-like"/>
</dbReference>
<keyword evidence="3 5" id="KW-0274">FAD</keyword>
<feature type="compositionally biased region" description="Polar residues" evidence="6">
    <location>
        <begin position="79"/>
        <end position="92"/>
    </location>
</feature>
<comment type="caution">
    <text evidence="7">The sequence shown here is derived from an EMBL/GenBank/DDBJ whole genome shotgun (WGS) entry which is preliminary data.</text>
</comment>
<comment type="cofactor">
    <cofactor evidence="5">
        <name>FAD</name>
        <dbReference type="ChEBI" id="CHEBI:57692"/>
    </cofactor>
</comment>
<dbReference type="Proteomes" id="UP001141806">
    <property type="component" value="Unassembled WGS sequence"/>
</dbReference>
<dbReference type="GO" id="GO:0050661">
    <property type="term" value="F:NADP binding"/>
    <property type="evidence" value="ECO:0007669"/>
    <property type="project" value="InterPro"/>
</dbReference>
<dbReference type="GO" id="GO:0050660">
    <property type="term" value="F:flavin adenine dinucleotide binding"/>
    <property type="evidence" value="ECO:0007669"/>
    <property type="project" value="InterPro"/>
</dbReference>
<keyword evidence="4 5" id="KW-0560">Oxidoreductase</keyword>
<evidence type="ECO:0000313" key="7">
    <source>
        <dbReference type="EMBL" id="KAJ4950871.1"/>
    </source>
</evidence>
<reference evidence="7" key="1">
    <citation type="journal article" date="2023" name="Plant J.">
        <title>The genome of the king protea, Protea cynaroides.</title>
        <authorList>
            <person name="Chang J."/>
            <person name="Duong T.A."/>
            <person name="Schoeman C."/>
            <person name="Ma X."/>
            <person name="Roodt D."/>
            <person name="Barker N."/>
            <person name="Li Z."/>
            <person name="Van de Peer Y."/>
            <person name="Mizrachi E."/>
        </authorList>
    </citation>
    <scope>NUCLEOTIDE SEQUENCE</scope>
    <source>
        <tissue evidence="7">Young leaves</tissue>
    </source>
</reference>
<evidence type="ECO:0000256" key="4">
    <source>
        <dbReference type="ARBA" id="ARBA00023002"/>
    </source>
</evidence>
<evidence type="ECO:0000256" key="1">
    <source>
        <dbReference type="ARBA" id="ARBA00009183"/>
    </source>
</evidence>
<dbReference type="OrthoDB" id="66881at2759"/>
<dbReference type="SUPFAM" id="SSF51905">
    <property type="entry name" value="FAD/NAD(P)-binding domain"/>
    <property type="match status" value="1"/>
</dbReference>
<protein>
    <recommendedName>
        <fullName evidence="5">Flavin-containing monooxygenase</fullName>
        <ecNumber evidence="5">1.-.-.-</ecNumber>
    </recommendedName>
</protein>
<gene>
    <name evidence="7" type="ORF">NE237_027703</name>
</gene>
<name>A0A9Q0GN06_9MAGN</name>
<dbReference type="GO" id="GO:0004499">
    <property type="term" value="F:N,N-dimethylaniline monooxygenase activity"/>
    <property type="evidence" value="ECO:0007669"/>
    <property type="project" value="InterPro"/>
</dbReference>